<comment type="caution">
    <text evidence="5">The sequence shown here is derived from an EMBL/GenBank/DDBJ whole genome shotgun (WGS) entry which is preliminary data.</text>
</comment>
<sequence>MEMQMKLLMKETGVEPDSISLVSILSASASLSALTKGKEIRGFMLEGSMVNSLVDMYARCESLENANKVFICTRSKSLVLWTAMISAYGMHGRGKAAVELFNKMKDQKLIPDHVSFLALLHACSHSGSIDEGKRLLETMKCKYHLEPWPEHCACLVDVLGRANCLEEACHFVKNMQIEPTAEVWCALLGACQVHSNKKLGQIAAQKLLEWDPDSPGTFVLISNLFASSGRWKDAEGIRMRMKGSGLKKNPGCSWIEVGNKIHTFLARDNSHPQSYNIYQKLAQITEKLEMEGGYVPQTKFVLHNVGEEEKVQMLYGHSERLAIAYGLLSTPGGTPVRIAKNLRTGSALVVNSDDYVPENLARTGFFWIHSNSPMKDSCGLSLKLTLCCTSYARLVLGKNEVQVIKAGASGVNACIFQ</sequence>
<dbReference type="GO" id="GO:0009451">
    <property type="term" value="P:RNA modification"/>
    <property type="evidence" value="ECO:0007669"/>
    <property type="project" value="InterPro"/>
</dbReference>
<dbReference type="Pfam" id="PF13041">
    <property type="entry name" value="PPR_2"/>
    <property type="match status" value="1"/>
</dbReference>
<name>A0AAD6RC10_9ROSI</name>
<feature type="domain" description="DYW" evidence="4">
    <location>
        <begin position="293"/>
        <end position="344"/>
    </location>
</feature>
<dbReference type="Pfam" id="PF20431">
    <property type="entry name" value="E_motif"/>
    <property type="match status" value="1"/>
</dbReference>
<dbReference type="InterPro" id="IPR046849">
    <property type="entry name" value="E2_motif"/>
</dbReference>
<proteinExistence type="inferred from homology"/>
<accession>A0AAD6RC10</accession>
<dbReference type="Pfam" id="PF20430">
    <property type="entry name" value="Eplus_motif"/>
    <property type="match status" value="1"/>
</dbReference>
<dbReference type="InterPro" id="IPR011990">
    <property type="entry name" value="TPR-like_helical_dom_sf"/>
</dbReference>
<dbReference type="Pfam" id="PF14432">
    <property type="entry name" value="DYW_deaminase"/>
    <property type="match status" value="1"/>
</dbReference>
<feature type="repeat" description="PPR" evidence="3">
    <location>
        <begin position="77"/>
        <end position="111"/>
    </location>
</feature>
<dbReference type="InterPro" id="IPR032867">
    <property type="entry name" value="DYW_dom"/>
</dbReference>
<evidence type="ECO:0000313" key="5">
    <source>
        <dbReference type="EMBL" id="KAJ7006148.1"/>
    </source>
</evidence>
<dbReference type="GO" id="GO:0003723">
    <property type="term" value="F:RNA binding"/>
    <property type="evidence" value="ECO:0007669"/>
    <property type="project" value="InterPro"/>
</dbReference>
<keyword evidence="2" id="KW-0677">Repeat</keyword>
<evidence type="ECO:0000256" key="2">
    <source>
        <dbReference type="ARBA" id="ARBA00022737"/>
    </source>
</evidence>
<dbReference type="Gene3D" id="1.25.40.10">
    <property type="entry name" value="Tetratricopeptide repeat domain"/>
    <property type="match status" value="1"/>
</dbReference>
<evidence type="ECO:0000256" key="3">
    <source>
        <dbReference type="PROSITE-ProRule" id="PRU00708"/>
    </source>
</evidence>
<keyword evidence="6" id="KW-1185">Reference proteome</keyword>
<dbReference type="FunFam" id="1.25.40.10:FF:000090">
    <property type="entry name" value="Pentatricopeptide repeat-containing protein, chloroplastic"/>
    <property type="match status" value="1"/>
</dbReference>
<dbReference type="InterPro" id="IPR002885">
    <property type="entry name" value="PPR_rpt"/>
</dbReference>
<dbReference type="PANTHER" id="PTHR47926">
    <property type="entry name" value="PENTATRICOPEPTIDE REPEAT-CONTAINING PROTEIN"/>
    <property type="match status" value="1"/>
</dbReference>
<evidence type="ECO:0000256" key="1">
    <source>
        <dbReference type="ARBA" id="ARBA00006643"/>
    </source>
</evidence>
<dbReference type="EMBL" id="JAQIZT010000002">
    <property type="protein sequence ID" value="KAJ7006148.1"/>
    <property type="molecule type" value="Genomic_DNA"/>
</dbReference>
<dbReference type="PROSITE" id="PS51375">
    <property type="entry name" value="PPR"/>
    <property type="match status" value="1"/>
</dbReference>
<evidence type="ECO:0000259" key="4">
    <source>
        <dbReference type="Pfam" id="PF14432"/>
    </source>
</evidence>
<dbReference type="GO" id="GO:0008270">
    <property type="term" value="F:zinc ion binding"/>
    <property type="evidence" value="ECO:0007669"/>
    <property type="project" value="InterPro"/>
</dbReference>
<dbReference type="AlphaFoldDB" id="A0AAD6RC10"/>
<evidence type="ECO:0000313" key="6">
    <source>
        <dbReference type="Proteomes" id="UP001164929"/>
    </source>
</evidence>
<dbReference type="NCBIfam" id="TIGR00756">
    <property type="entry name" value="PPR"/>
    <property type="match status" value="1"/>
</dbReference>
<dbReference type="InterPro" id="IPR046960">
    <property type="entry name" value="PPR_At4g14850-like_plant"/>
</dbReference>
<dbReference type="Proteomes" id="UP001164929">
    <property type="component" value="Chromosome 2"/>
</dbReference>
<reference evidence="5" key="1">
    <citation type="journal article" date="2023" name="Mol. Ecol. Resour.">
        <title>Chromosome-level genome assembly of a triploid poplar Populus alba 'Berolinensis'.</title>
        <authorList>
            <person name="Chen S."/>
            <person name="Yu Y."/>
            <person name="Wang X."/>
            <person name="Wang S."/>
            <person name="Zhang T."/>
            <person name="Zhou Y."/>
            <person name="He R."/>
            <person name="Meng N."/>
            <person name="Wang Y."/>
            <person name="Liu W."/>
            <person name="Liu Z."/>
            <person name="Liu J."/>
            <person name="Guo Q."/>
            <person name="Huang H."/>
            <person name="Sederoff R.R."/>
            <person name="Wang G."/>
            <person name="Qu G."/>
            <person name="Chen S."/>
        </authorList>
    </citation>
    <scope>NUCLEOTIDE SEQUENCE</scope>
    <source>
        <strain evidence="5">SC-2020</strain>
    </source>
</reference>
<protein>
    <submittedName>
        <fullName evidence="5">Pentatricopeptide repeat-containing protein</fullName>
    </submittedName>
</protein>
<organism evidence="5 6">
    <name type="scientific">Populus alba x Populus x berolinensis</name>
    <dbReference type="NCBI Taxonomy" id="444605"/>
    <lineage>
        <taxon>Eukaryota</taxon>
        <taxon>Viridiplantae</taxon>
        <taxon>Streptophyta</taxon>
        <taxon>Embryophyta</taxon>
        <taxon>Tracheophyta</taxon>
        <taxon>Spermatophyta</taxon>
        <taxon>Magnoliopsida</taxon>
        <taxon>eudicotyledons</taxon>
        <taxon>Gunneridae</taxon>
        <taxon>Pentapetalae</taxon>
        <taxon>rosids</taxon>
        <taxon>fabids</taxon>
        <taxon>Malpighiales</taxon>
        <taxon>Salicaceae</taxon>
        <taxon>Saliceae</taxon>
        <taxon>Populus</taxon>
    </lineage>
</organism>
<dbReference type="PANTHER" id="PTHR47926:SF377">
    <property type="entry name" value="OS04G0469400 PROTEIN"/>
    <property type="match status" value="1"/>
</dbReference>
<comment type="similarity">
    <text evidence="1">Belongs to the PPR family. PCMP-H subfamily.</text>
</comment>
<dbReference type="InterPro" id="IPR046848">
    <property type="entry name" value="E_motif"/>
</dbReference>
<gene>
    <name evidence="5" type="ORF">NC653_005490</name>
</gene>